<dbReference type="InterPro" id="IPR036213">
    <property type="entry name" value="Calpain_III_sf"/>
</dbReference>
<keyword evidence="2 6" id="KW-0645">Protease</keyword>
<dbReference type="Gene3D" id="3.90.70.10">
    <property type="entry name" value="Cysteine proteinases"/>
    <property type="match status" value="1"/>
</dbReference>
<comment type="caution">
    <text evidence="8">The sequence shown here is derived from an EMBL/GenBank/DDBJ whole genome shotgun (WGS) entry which is preliminary data.</text>
</comment>
<evidence type="ECO:0000256" key="5">
    <source>
        <dbReference type="PIRSR" id="PIRSR622684-1"/>
    </source>
</evidence>
<dbReference type="InterPro" id="IPR022683">
    <property type="entry name" value="Calpain_III"/>
</dbReference>
<dbReference type="PANTHER" id="PTHR10183:SF393">
    <property type="entry name" value="CALPAIN-LIKE ISOFORM X1"/>
    <property type="match status" value="1"/>
</dbReference>
<dbReference type="GO" id="GO:0005737">
    <property type="term" value="C:cytoplasm"/>
    <property type="evidence" value="ECO:0007669"/>
    <property type="project" value="TreeGrafter"/>
</dbReference>
<gene>
    <name evidence="8" type="ORF">GDO81_023350</name>
</gene>
<keyword evidence="4 6" id="KW-0788">Thiol protease</keyword>
<dbReference type="InterPro" id="IPR000169">
    <property type="entry name" value="Pept_cys_AS"/>
</dbReference>
<evidence type="ECO:0000313" key="9">
    <source>
        <dbReference type="Proteomes" id="UP000824782"/>
    </source>
</evidence>
<keyword evidence="3 6" id="KW-0378">Hydrolase</keyword>
<dbReference type="InterPro" id="IPR038765">
    <property type="entry name" value="Papain-like_cys_pep_sf"/>
</dbReference>
<dbReference type="Pfam" id="PF00648">
    <property type="entry name" value="Peptidase_C2"/>
    <property type="match status" value="1"/>
</dbReference>
<feature type="active site" evidence="5 6">
    <location>
        <position position="254"/>
    </location>
</feature>
<dbReference type="AlphaFoldDB" id="A0AAV6ZKZ4"/>
<name>A0AAV6ZKZ4_ENGPU</name>
<dbReference type="Proteomes" id="UP000824782">
    <property type="component" value="Unassembled WGS sequence"/>
</dbReference>
<dbReference type="PROSITE" id="PS50203">
    <property type="entry name" value="CALPAIN_CAT"/>
    <property type="match status" value="1"/>
</dbReference>
<dbReference type="EMBL" id="WNYA01000280">
    <property type="protein sequence ID" value="KAG8548965.1"/>
    <property type="molecule type" value="Genomic_DNA"/>
</dbReference>
<dbReference type="GO" id="GO:0004198">
    <property type="term" value="F:calcium-dependent cysteine-type endopeptidase activity"/>
    <property type="evidence" value="ECO:0007669"/>
    <property type="project" value="InterPro"/>
</dbReference>
<evidence type="ECO:0000256" key="4">
    <source>
        <dbReference type="ARBA" id="ARBA00022807"/>
    </source>
</evidence>
<proteinExistence type="inferred from homology"/>
<evidence type="ECO:0000256" key="6">
    <source>
        <dbReference type="PROSITE-ProRule" id="PRU00239"/>
    </source>
</evidence>
<dbReference type="SMART" id="SM00230">
    <property type="entry name" value="CysPc"/>
    <property type="match status" value="1"/>
</dbReference>
<keyword evidence="9" id="KW-1185">Reference proteome</keyword>
<dbReference type="InterPro" id="IPR001300">
    <property type="entry name" value="Peptidase_C2_calpain_cat"/>
</dbReference>
<evidence type="ECO:0000256" key="2">
    <source>
        <dbReference type="ARBA" id="ARBA00022670"/>
    </source>
</evidence>
<protein>
    <recommendedName>
        <fullName evidence="7">Calpain catalytic domain-containing protein</fullName>
    </recommendedName>
</protein>
<dbReference type="InterPro" id="IPR022684">
    <property type="entry name" value="Calpain_cysteine_protease"/>
</dbReference>
<dbReference type="Gene3D" id="2.60.120.380">
    <property type="match status" value="1"/>
</dbReference>
<dbReference type="Pfam" id="PF01067">
    <property type="entry name" value="Calpain_III"/>
    <property type="match status" value="1"/>
</dbReference>
<dbReference type="PRINTS" id="PR00704">
    <property type="entry name" value="CALPAIN"/>
</dbReference>
<reference evidence="8" key="1">
    <citation type="thesis" date="2020" institute="ProQuest LLC" country="789 East Eisenhower Parkway, Ann Arbor, MI, USA">
        <title>Comparative Genomics and Chromosome Evolution.</title>
        <authorList>
            <person name="Mudd A.B."/>
        </authorList>
    </citation>
    <scope>NUCLEOTIDE SEQUENCE</scope>
    <source>
        <strain evidence="8">237g6f4</strain>
        <tissue evidence="8">Blood</tissue>
    </source>
</reference>
<dbReference type="CDD" id="cd00044">
    <property type="entry name" value="CysPc"/>
    <property type="match status" value="1"/>
</dbReference>
<dbReference type="GO" id="GO:0006508">
    <property type="term" value="P:proteolysis"/>
    <property type="evidence" value="ECO:0007669"/>
    <property type="project" value="UniProtKB-KW"/>
</dbReference>
<dbReference type="PANTHER" id="PTHR10183">
    <property type="entry name" value="CALPAIN"/>
    <property type="match status" value="1"/>
</dbReference>
<dbReference type="GO" id="GO:0043066">
    <property type="term" value="P:negative regulation of apoptotic process"/>
    <property type="evidence" value="ECO:0007669"/>
    <property type="project" value="TreeGrafter"/>
</dbReference>
<comment type="similarity">
    <text evidence="1">Belongs to the peptidase C2 family.</text>
</comment>
<feature type="domain" description="Calpain catalytic" evidence="7">
    <location>
        <begin position="23"/>
        <end position="312"/>
    </location>
</feature>
<sequence length="471" mass="52809">MSRMWAGQDYLALCASCLKNGELFEDPLFPGDFSDPNIEWKRPPEFCSNPKFIESGSSSMDVCQGALGDCWLLSTLSSLTLHQSLFSKVVPTDQSFSPSDGYQGIFHFKLWQFGEWVDVVIDDKLPTRSGRLLYSRSDTPTEMWSALLEKAYAKVCGGYSVLQGGTIAETLEDFTGGMAESVSLSRYTSEEVWEMVVEAERRQSLMACYIQVSDAADAGRVNEDGLVQGHAYSVLGAQEVKLCSGEVTLIRLRNPWGFTEYKGPWSDQSSEWMSVSDEERRALNQQREDGAFWMHCEDFCSLFSWIVICTSCLDSSQYKVTQIRGRWERGVNAGGGRRLKSFFTNPQLRLRVGGPSASEVESAIGLGSGERWTVLLELMQTDKRATKLHISCHLYKVPEDMVSRPSLDRGFFTRNRSVADTGDPQNTRGVMVRASLTPGEYVIVPSTYDANQEGGFYIRAYCAKETENRMF</sequence>
<organism evidence="8 9">
    <name type="scientific">Engystomops pustulosus</name>
    <name type="common">Tungara frog</name>
    <name type="synonym">Physalaemus pustulosus</name>
    <dbReference type="NCBI Taxonomy" id="76066"/>
    <lineage>
        <taxon>Eukaryota</taxon>
        <taxon>Metazoa</taxon>
        <taxon>Chordata</taxon>
        <taxon>Craniata</taxon>
        <taxon>Vertebrata</taxon>
        <taxon>Euteleostomi</taxon>
        <taxon>Amphibia</taxon>
        <taxon>Batrachia</taxon>
        <taxon>Anura</taxon>
        <taxon>Neobatrachia</taxon>
        <taxon>Hyloidea</taxon>
        <taxon>Leptodactylidae</taxon>
        <taxon>Leiuperinae</taxon>
        <taxon>Engystomops</taxon>
    </lineage>
</organism>
<dbReference type="SMART" id="SM00720">
    <property type="entry name" value="calpain_III"/>
    <property type="match status" value="1"/>
</dbReference>
<evidence type="ECO:0000256" key="1">
    <source>
        <dbReference type="ARBA" id="ARBA00007623"/>
    </source>
</evidence>
<evidence type="ECO:0000259" key="7">
    <source>
        <dbReference type="PROSITE" id="PS50203"/>
    </source>
</evidence>
<dbReference type="SUPFAM" id="SSF49758">
    <property type="entry name" value="Calpain large subunit, middle domain (domain III)"/>
    <property type="match status" value="1"/>
</dbReference>
<evidence type="ECO:0000313" key="8">
    <source>
        <dbReference type="EMBL" id="KAG8548965.1"/>
    </source>
</evidence>
<dbReference type="PROSITE" id="PS00139">
    <property type="entry name" value="THIOL_PROTEASE_CYS"/>
    <property type="match status" value="1"/>
</dbReference>
<feature type="active site" evidence="5 6">
    <location>
        <position position="230"/>
    </location>
</feature>
<accession>A0AAV6ZKZ4</accession>
<evidence type="ECO:0000256" key="3">
    <source>
        <dbReference type="ARBA" id="ARBA00022801"/>
    </source>
</evidence>
<dbReference type="FunFam" id="3.90.70.10:FF:000054">
    <property type="entry name" value="Calpain 14"/>
    <property type="match status" value="1"/>
</dbReference>
<dbReference type="InterPro" id="IPR022682">
    <property type="entry name" value="Calpain_domain_III"/>
</dbReference>
<feature type="active site" evidence="5 6">
    <location>
        <position position="70"/>
    </location>
</feature>
<dbReference type="SUPFAM" id="SSF54001">
    <property type="entry name" value="Cysteine proteinases"/>
    <property type="match status" value="1"/>
</dbReference>